<dbReference type="Proteomes" id="UP001652660">
    <property type="component" value="Chromosome 6e"/>
</dbReference>
<keyword evidence="1" id="KW-0808">Transferase</keyword>
<name>A0ABM4UWY2_COFAR</name>
<evidence type="ECO:0000256" key="1">
    <source>
        <dbReference type="ARBA" id="ARBA00022679"/>
    </source>
</evidence>
<dbReference type="PANTHER" id="PTHR31896">
    <property type="entry name" value="FAMILY REGULATORY PROTEIN, PUTATIVE (AFU_ORTHOLOGUE AFUA_3G14730)-RELATED"/>
    <property type="match status" value="1"/>
</dbReference>
<dbReference type="Pfam" id="PF02458">
    <property type="entry name" value="Transferase"/>
    <property type="match status" value="2"/>
</dbReference>
<organism evidence="2 3">
    <name type="scientific">Coffea arabica</name>
    <name type="common">Arabian coffee</name>
    <dbReference type="NCBI Taxonomy" id="13443"/>
    <lineage>
        <taxon>Eukaryota</taxon>
        <taxon>Viridiplantae</taxon>
        <taxon>Streptophyta</taxon>
        <taxon>Embryophyta</taxon>
        <taxon>Tracheophyta</taxon>
        <taxon>Spermatophyta</taxon>
        <taxon>Magnoliopsida</taxon>
        <taxon>eudicotyledons</taxon>
        <taxon>Gunneridae</taxon>
        <taxon>Pentapetalae</taxon>
        <taxon>asterids</taxon>
        <taxon>lamiids</taxon>
        <taxon>Gentianales</taxon>
        <taxon>Rubiaceae</taxon>
        <taxon>Ixoroideae</taxon>
        <taxon>Gardenieae complex</taxon>
        <taxon>Bertiereae - Coffeeae clade</taxon>
        <taxon>Coffeeae</taxon>
        <taxon>Coffea</taxon>
    </lineage>
</organism>
<proteinExistence type="predicted"/>
<dbReference type="GeneID" id="113697042"/>
<dbReference type="PANTHER" id="PTHR31896:SF12">
    <property type="entry name" value="HXXXD-TYPE ACYL-TRANSFERASE FAMILY PROTEIN"/>
    <property type="match status" value="1"/>
</dbReference>
<dbReference type="Gene3D" id="3.30.559.10">
    <property type="entry name" value="Chloramphenicol acetyltransferase-like domain"/>
    <property type="match status" value="3"/>
</dbReference>
<sequence>MAAKYITSHPFIHYVSECLVQPKHIPQDSEQRIYFAPWDLSLASINYNQKGLLFAKPPAFDSEGKMKDFLQKLIESLSLTLVHFYPLAGRLATLKQENPPIYSIYVDCTNLPGAKFAHASVDLTIDDILTPIYMPKIVYSFFDHVGAVNHDGHSMSLMSIQVTELKDGIFIGWSTNHLLVDGTSFWHFINTWSEVFNANTAVTELKDGIFIGWSTNHLLVDGTSSWHFINTWSEVFNAKGQISTISRPPILKRWFPEGHRSPVFSLPFAHHDEFISRFQTPELLERYFHFSAESLAKLKAKANAECNSTTISTFQALSALLWRCITRARNMPSDQQTSAGTSVNSRLRINPPLSEEYLGNCVQVVAVTTTCGELLTNGLGWAAWKLHELVINQTDRSIREWVESWVKSPFIVWIGRFSNRIQIGSSPRFNVYGSEFGLGKALAVRSGFANKPDGKITLFPGREGGGSMDVEVCLPPQSMSFLESDQEFMENVSL</sequence>
<gene>
    <name evidence="3" type="primary">LOC113697042</name>
</gene>
<accession>A0ABM4UWY2</accession>
<dbReference type="InterPro" id="IPR051283">
    <property type="entry name" value="Sec_Metabolite_Acyltrans"/>
</dbReference>
<keyword evidence="2" id="KW-1185">Reference proteome</keyword>
<protein>
    <submittedName>
        <fullName evidence="3">Uncharacterized acetyltransferase At3g50280</fullName>
    </submittedName>
</protein>
<evidence type="ECO:0000313" key="3">
    <source>
        <dbReference type="RefSeq" id="XP_071911767.1"/>
    </source>
</evidence>
<dbReference type="RefSeq" id="XP_071911767.1">
    <property type="nucleotide sequence ID" value="XM_072055666.1"/>
</dbReference>
<dbReference type="InterPro" id="IPR023213">
    <property type="entry name" value="CAT-like_dom_sf"/>
</dbReference>
<reference evidence="3" key="1">
    <citation type="submission" date="2025-08" db="UniProtKB">
        <authorList>
            <consortium name="RefSeq"/>
        </authorList>
    </citation>
    <scope>IDENTIFICATION</scope>
    <source>
        <tissue evidence="3">Leaves</tissue>
    </source>
</reference>
<evidence type="ECO:0000313" key="2">
    <source>
        <dbReference type="Proteomes" id="UP001652660"/>
    </source>
</evidence>